<comment type="catalytic activity">
    <reaction evidence="1">
        <text>ATP + protein L-histidine = ADP + protein N-phospho-L-histidine.</text>
        <dbReference type="EC" id="2.7.13.3"/>
    </reaction>
</comment>
<dbReference type="EC" id="2.7.13.3" evidence="2"/>
<dbReference type="PROSITE" id="PS50113">
    <property type="entry name" value="PAC"/>
    <property type="match status" value="1"/>
</dbReference>
<dbReference type="RefSeq" id="WP_250866808.1">
    <property type="nucleotide sequence ID" value="NZ_JAGSOI010000001.1"/>
</dbReference>
<dbReference type="InterPro" id="IPR011006">
    <property type="entry name" value="CheY-like_superfamily"/>
</dbReference>
<keyword evidence="5" id="KW-0418">Kinase</keyword>
<evidence type="ECO:0000313" key="11">
    <source>
        <dbReference type="EMBL" id="MCM1985428.1"/>
    </source>
</evidence>
<reference evidence="11" key="2">
    <citation type="submission" date="2021-04" db="EMBL/GenBank/DDBJ databases">
        <authorList>
            <person name="Dong X."/>
        </authorList>
    </citation>
    <scope>NUCLEOTIDE SEQUENCE</scope>
    <source>
        <strain evidence="11">LLY</strain>
    </source>
</reference>
<reference evidence="11" key="1">
    <citation type="journal article" date="2021" name="mSystems">
        <title>Bacteria and Archaea Synergistically Convert Glycine Betaine to Biogenic Methane in the Formosa Cold Seep of the South China Sea.</title>
        <authorList>
            <person name="Li L."/>
            <person name="Zhang W."/>
            <person name="Zhang S."/>
            <person name="Song L."/>
            <person name="Sun Q."/>
            <person name="Zhang H."/>
            <person name="Xiang H."/>
            <person name="Dong X."/>
        </authorList>
    </citation>
    <scope>NUCLEOTIDE SEQUENCE</scope>
    <source>
        <strain evidence="11">LLY</strain>
    </source>
</reference>
<dbReference type="PROSITE" id="PS50110">
    <property type="entry name" value="RESPONSE_REGULATORY"/>
    <property type="match status" value="1"/>
</dbReference>
<dbReference type="Gene3D" id="3.40.50.2300">
    <property type="match status" value="1"/>
</dbReference>
<feature type="domain" description="PAS" evidence="9">
    <location>
        <begin position="135"/>
        <end position="206"/>
    </location>
</feature>
<dbReference type="InterPro" id="IPR001789">
    <property type="entry name" value="Sig_transdc_resp-reg_receiver"/>
</dbReference>
<dbReference type="Pfam" id="PF00989">
    <property type="entry name" value="PAS"/>
    <property type="match status" value="1"/>
</dbReference>
<dbReference type="InterPro" id="IPR005467">
    <property type="entry name" value="His_kinase_dom"/>
</dbReference>
<protein>
    <recommendedName>
        <fullName evidence="2">histidine kinase</fullName>
        <ecNumber evidence="2">2.7.13.3</ecNumber>
    </recommendedName>
</protein>
<dbReference type="AlphaFoldDB" id="A0A9E4ZBI6"/>
<evidence type="ECO:0000259" key="8">
    <source>
        <dbReference type="PROSITE" id="PS50110"/>
    </source>
</evidence>
<keyword evidence="12" id="KW-1185">Reference proteome</keyword>
<comment type="caution">
    <text evidence="11">The sequence shown here is derived from an EMBL/GenBank/DDBJ whole genome shotgun (WGS) entry which is preliminary data.</text>
</comment>
<dbReference type="Gene3D" id="3.30.450.20">
    <property type="entry name" value="PAS domain"/>
    <property type="match status" value="1"/>
</dbReference>
<feature type="modified residue" description="4-aspartylphosphate" evidence="6">
    <location>
        <position position="56"/>
    </location>
</feature>
<sequence length="492" mass="54635">MRGDAAPRILVVDDEPLNVELMEIYLSPDYEIISAYGGLEGLEKVATEDVDLILLDIMMPDVSGFEVCEQLKADPRYQLIPIIMVTALSGKDDKIRSIDAGADDFLSKPVDRLELATRVRSLLRIRQLNDRLVQQRDQAQNYLDVAGVILMVVDKSQNITLINKKGCEILGGSEDEILGKNWFDTFIPEDHVESSKAIFSSLLEGDPNTYEYTEIPIRTLDGEARLISWHHVLIWDEGGENTSILGSGEDVTERRRAEVALKGYAEELEHSNELKDLFIDIIRHDLMNPAGGVKGFTDILLKRGNFEGENLKMLQAIKRANSKLIDMIESAAAFAKVESVSQVKLRPMDLAVILRNVVHSLEPQLKGAGIEISLPQEGVYSASVDTTIEEVFFNLLSNAVKYSPEDTRITVGIDDLGKEWKVKVLDQGFGISDEDKPLVFERFKRLDKGGIKGSGLGLAIVKRIVDLHGGKVGVGDNPYEKGSVFWVTLNKA</sequence>
<dbReference type="GO" id="GO:0000155">
    <property type="term" value="F:phosphorelay sensor kinase activity"/>
    <property type="evidence" value="ECO:0007669"/>
    <property type="project" value="InterPro"/>
</dbReference>
<dbReference type="SMART" id="SM00387">
    <property type="entry name" value="HATPase_c"/>
    <property type="match status" value="1"/>
</dbReference>
<feature type="domain" description="Histidine kinase" evidence="7">
    <location>
        <begin position="281"/>
        <end position="492"/>
    </location>
</feature>
<dbReference type="InterPro" id="IPR035965">
    <property type="entry name" value="PAS-like_dom_sf"/>
</dbReference>
<dbReference type="SUPFAM" id="SSF52172">
    <property type="entry name" value="CheY-like"/>
    <property type="match status" value="1"/>
</dbReference>
<dbReference type="GO" id="GO:0006355">
    <property type="term" value="P:regulation of DNA-templated transcription"/>
    <property type="evidence" value="ECO:0007669"/>
    <property type="project" value="InterPro"/>
</dbReference>
<dbReference type="PANTHER" id="PTHR43547">
    <property type="entry name" value="TWO-COMPONENT HISTIDINE KINASE"/>
    <property type="match status" value="1"/>
</dbReference>
<dbReference type="Gene3D" id="1.10.287.130">
    <property type="match status" value="1"/>
</dbReference>
<dbReference type="InterPro" id="IPR003594">
    <property type="entry name" value="HATPase_dom"/>
</dbReference>
<dbReference type="Proteomes" id="UP001056766">
    <property type="component" value="Unassembled WGS sequence"/>
</dbReference>
<dbReference type="CDD" id="cd17538">
    <property type="entry name" value="REC_D1_PleD-like"/>
    <property type="match status" value="1"/>
</dbReference>
<organism evidence="11 12">
    <name type="scientific">Methanococcoides seepicolus</name>
    <dbReference type="NCBI Taxonomy" id="2828780"/>
    <lineage>
        <taxon>Archaea</taxon>
        <taxon>Methanobacteriati</taxon>
        <taxon>Methanobacteriota</taxon>
        <taxon>Stenosarchaea group</taxon>
        <taxon>Methanomicrobia</taxon>
        <taxon>Methanosarcinales</taxon>
        <taxon>Methanosarcinaceae</taxon>
        <taxon>Methanococcoides</taxon>
    </lineage>
</organism>
<dbReference type="SUPFAM" id="SSF47384">
    <property type="entry name" value="Homodimeric domain of signal transducing histidine kinase"/>
    <property type="match status" value="1"/>
</dbReference>
<dbReference type="FunFam" id="3.30.565.10:FF:000006">
    <property type="entry name" value="Sensor histidine kinase WalK"/>
    <property type="match status" value="1"/>
</dbReference>
<dbReference type="SMART" id="SM00091">
    <property type="entry name" value="PAS"/>
    <property type="match status" value="1"/>
</dbReference>
<evidence type="ECO:0000259" key="10">
    <source>
        <dbReference type="PROSITE" id="PS50113"/>
    </source>
</evidence>
<evidence type="ECO:0000256" key="6">
    <source>
        <dbReference type="PROSITE-ProRule" id="PRU00169"/>
    </source>
</evidence>
<dbReference type="InterPro" id="IPR004358">
    <property type="entry name" value="Sig_transdc_His_kin-like_C"/>
</dbReference>
<dbReference type="InterPro" id="IPR000700">
    <property type="entry name" value="PAS-assoc_C"/>
</dbReference>
<dbReference type="Pfam" id="PF00072">
    <property type="entry name" value="Response_reg"/>
    <property type="match status" value="1"/>
</dbReference>
<keyword evidence="3 6" id="KW-0597">Phosphoprotein</keyword>
<evidence type="ECO:0000256" key="1">
    <source>
        <dbReference type="ARBA" id="ARBA00000085"/>
    </source>
</evidence>
<dbReference type="Pfam" id="PF02518">
    <property type="entry name" value="HATPase_c"/>
    <property type="match status" value="1"/>
</dbReference>
<dbReference type="NCBIfam" id="TIGR00229">
    <property type="entry name" value="sensory_box"/>
    <property type="match status" value="1"/>
</dbReference>
<dbReference type="CDD" id="cd00130">
    <property type="entry name" value="PAS"/>
    <property type="match status" value="1"/>
</dbReference>
<dbReference type="SMART" id="SM00448">
    <property type="entry name" value="REC"/>
    <property type="match status" value="1"/>
</dbReference>
<dbReference type="InterPro" id="IPR036097">
    <property type="entry name" value="HisK_dim/P_sf"/>
</dbReference>
<feature type="domain" description="Response regulatory" evidence="8">
    <location>
        <begin position="8"/>
        <end position="123"/>
    </location>
</feature>
<evidence type="ECO:0000256" key="3">
    <source>
        <dbReference type="ARBA" id="ARBA00022553"/>
    </source>
</evidence>
<evidence type="ECO:0000256" key="5">
    <source>
        <dbReference type="ARBA" id="ARBA00022777"/>
    </source>
</evidence>
<proteinExistence type="predicted"/>
<dbReference type="InterPro" id="IPR036890">
    <property type="entry name" value="HATPase_C_sf"/>
</dbReference>
<feature type="domain" description="PAC" evidence="10">
    <location>
        <begin position="211"/>
        <end position="263"/>
    </location>
</feature>
<dbReference type="EMBL" id="JAGSOI010000001">
    <property type="protein sequence ID" value="MCM1985428.1"/>
    <property type="molecule type" value="Genomic_DNA"/>
</dbReference>
<dbReference type="InterPro" id="IPR000014">
    <property type="entry name" value="PAS"/>
</dbReference>
<evidence type="ECO:0000256" key="2">
    <source>
        <dbReference type="ARBA" id="ARBA00012438"/>
    </source>
</evidence>
<name>A0A9E4ZBI6_9EURY</name>
<accession>A0A9E4ZBI6</accession>
<dbReference type="PROSITE" id="PS50109">
    <property type="entry name" value="HIS_KIN"/>
    <property type="match status" value="1"/>
</dbReference>
<dbReference type="PROSITE" id="PS50112">
    <property type="entry name" value="PAS"/>
    <property type="match status" value="1"/>
</dbReference>
<dbReference type="PRINTS" id="PR00344">
    <property type="entry name" value="BCTRLSENSOR"/>
</dbReference>
<dbReference type="CDD" id="cd00075">
    <property type="entry name" value="HATPase"/>
    <property type="match status" value="1"/>
</dbReference>
<keyword evidence="4" id="KW-0808">Transferase</keyword>
<dbReference type="Gene3D" id="3.30.565.10">
    <property type="entry name" value="Histidine kinase-like ATPase, C-terminal domain"/>
    <property type="match status" value="1"/>
</dbReference>
<evidence type="ECO:0000256" key="4">
    <source>
        <dbReference type="ARBA" id="ARBA00022679"/>
    </source>
</evidence>
<evidence type="ECO:0000313" key="12">
    <source>
        <dbReference type="Proteomes" id="UP001056766"/>
    </source>
</evidence>
<dbReference type="InterPro" id="IPR013767">
    <property type="entry name" value="PAS_fold"/>
</dbReference>
<gene>
    <name evidence="11" type="ORF">KDK67_00105</name>
</gene>
<dbReference type="PANTHER" id="PTHR43547:SF2">
    <property type="entry name" value="HYBRID SIGNAL TRANSDUCTION HISTIDINE KINASE C"/>
    <property type="match status" value="1"/>
</dbReference>
<dbReference type="SUPFAM" id="SSF55874">
    <property type="entry name" value="ATPase domain of HSP90 chaperone/DNA topoisomerase II/histidine kinase"/>
    <property type="match status" value="1"/>
</dbReference>
<evidence type="ECO:0000259" key="7">
    <source>
        <dbReference type="PROSITE" id="PS50109"/>
    </source>
</evidence>
<evidence type="ECO:0000259" key="9">
    <source>
        <dbReference type="PROSITE" id="PS50112"/>
    </source>
</evidence>
<dbReference type="SUPFAM" id="SSF55785">
    <property type="entry name" value="PYP-like sensor domain (PAS domain)"/>
    <property type="match status" value="1"/>
</dbReference>